<protein>
    <submittedName>
        <fullName evidence="2">Uncharacterized protein</fullName>
    </submittedName>
</protein>
<feature type="compositionally biased region" description="Basic and acidic residues" evidence="1">
    <location>
        <begin position="171"/>
        <end position="202"/>
    </location>
</feature>
<feature type="compositionally biased region" description="Polar residues" evidence="1">
    <location>
        <begin position="25"/>
        <end position="42"/>
    </location>
</feature>
<sequence>MTDHPPPSNPHSSSHSRSPSSSAPNQAGNSLASPSRTISSFKSYLPSVPSGTLKSYVPSLKTYAGPSPSFVSRPLSFAMFSAGEVEEGSARGRGRGRDPSRVFRRDTEIRMNGIEQRGHDGYGYVQGSDAWWDGEVGDGREGGEAEGRERVGGEDQADRELMTWVEDGDEALMRKEEDGPLPKRKEDGEDRSPRIRRSEQVKLLDQAEDALSRSEQDGPSSRSEQIAPPDACRPEAIAAYQAAAAFLWSLTKRIKTFERWGWRFVGCASTAPKAT</sequence>
<dbReference type="AlphaFoldDB" id="A0A0C9X351"/>
<dbReference type="HOGENOM" id="CLU_1012166_0_0_1"/>
<proteinExistence type="predicted"/>
<keyword evidence="3" id="KW-1185">Reference proteome</keyword>
<feature type="region of interest" description="Disordered" evidence="1">
    <location>
        <begin position="112"/>
        <end position="230"/>
    </location>
</feature>
<gene>
    <name evidence="2" type="ORF">K443DRAFT_13875</name>
</gene>
<dbReference type="Proteomes" id="UP000054477">
    <property type="component" value="Unassembled WGS sequence"/>
</dbReference>
<evidence type="ECO:0000313" key="2">
    <source>
        <dbReference type="EMBL" id="KIJ92091.1"/>
    </source>
</evidence>
<reference evidence="2 3" key="1">
    <citation type="submission" date="2014-04" db="EMBL/GenBank/DDBJ databases">
        <authorList>
            <consortium name="DOE Joint Genome Institute"/>
            <person name="Kuo A."/>
            <person name="Kohler A."/>
            <person name="Nagy L.G."/>
            <person name="Floudas D."/>
            <person name="Copeland A."/>
            <person name="Barry K.W."/>
            <person name="Cichocki N."/>
            <person name="Veneault-Fourrey C."/>
            <person name="LaButti K."/>
            <person name="Lindquist E.A."/>
            <person name="Lipzen A."/>
            <person name="Lundell T."/>
            <person name="Morin E."/>
            <person name="Murat C."/>
            <person name="Sun H."/>
            <person name="Tunlid A."/>
            <person name="Henrissat B."/>
            <person name="Grigoriev I.V."/>
            <person name="Hibbett D.S."/>
            <person name="Martin F."/>
            <person name="Nordberg H.P."/>
            <person name="Cantor M.N."/>
            <person name="Hua S.X."/>
        </authorList>
    </citation>
    <scope>NUCLEOTIDE SEQUENCE [LARGE SCALE GENOMIC DNA]</scope>
    <source>
        <strain evidence="2 3">LaAM-08-1</strain>
    </source>
</reference>
<accession>A0A0C9X351</accession>
<feature type="region of interest" description="Disordered" evidence="1">
    <location>
        <begin position="1"/>
        <end position="68"/>
    </location>
</feature>
<feature type="compositionally biased region" description="Low complexity" evidence="1">
    <location>
        <begin position="10"/>
        <end position="24"/>
    </location>
</feature>
<evidence type="ECO:0000313" key="3">
    <source>
        <dbReference type="Proteomes" id="UP000054477"/>
    </source>
</evidence>
<reference evidence="3" key="2">
    <citation type="submission" date="2015-01" db="EMBL/GenBank/DDBJ databases">
        <title>Evolutionary Origins and Diversification of the Mycorrhizal Mutualists.</title>
        <authorList>
            <consortium name="DOE Joint Genome Institute"/>
            <consortium name="Mycorrhizal Genomics Consortium"/>
            <person name="Kohler A."/>
            <person name="Kuo A."/>
            <person name="Nagy L.G."/>
            <person name="Floudas D."/>
            <person name="Copeland A."/>
            <person name="Barry K.W."/>
            <person name="Cichocki N."/>
            <person name="Veneault-Fourrey C."/>
            <person name="LaButti K."/>
            <person name="Lindquist E.A."/>
            <person name="Lipzen A."/>
            <person name="Lundell T."/>
            <person name="Morin E."/>
            <person name="Murat C."/>
            <person name="Riley R."/>
            <person name="Ohm R."/>
            <person name="Sun H."/>
            <person name="Tunlid A."/>
            <person name="Henrissat B."/>
            <person name="Grigoriev I.V."/>
            <person name="Hibbett D.S."/>
            <person name="Martin F."/>
        </authorList>
    </citation>
    <scope>NUCLEOTIDE SEQUENCE [LARGE SCALE GENOMIC DNA]</scope>
    <source>
        <strain evidence="3">LaAM-08-1</strain>
    </source>
</reference>
<dbReference type="EMBL" id="KN838938">
    <property type="protein sequence ID" value="KIJ92091.1"/>
    <property type="molecule type" value="Genomic_DNA"/>
</dbReference>
<organism evidence="2 3">
    <name type="scientific">Laccaria amethystina LaAM-08-1</name>
    <dbReference type="NCBI Taxonomy" id="1095629"/>
    <lineage>
        <taxon>Eukaryota</taxon>
        <taxon>Fungi</taxon>
        <taxon>Dikarya</taxon>
        <taxon>Basidiomycota</taxon>
        <taxon>Agaricomycotina</taxon>
        <taxon>Agaricomycetes</taxon>
        <taxon>Agaricomycetidae</taxon>
        <taxon>Agaricales</taxon>
        <taxon>Agaricineae</taxon>
        <taxon>Hydnangiaceae</taxon>
        <taxon>Laccaria</taxon>
    </lineage>
</organism>
<feature type="compositionally biased region" description="Basic and acidic residues" evidence="1">
    <location>
        <begin position="137"/>
        <end position="161"/>
    </location>
</feature>
<name>A0A0C9X351_9AGAR</name>
<evidence type="ECO:0000256" key="1">
    <source>
        <dbReference type="SAM" id="MobiDB-lite"/>
    </source>
</evidence>
<feature type="region of interest" description="Disordered" evidence="1">
    <location>
        <begin position="84"/>
        <end position="103"/>
    </location>
</feature>